<comment type="caution">
    <text evidence="1">The sequence shown here is derived from an EMBL/GenBank/DDBJ whole genome shotgun (WGS) entry which is preliminary data.</text>
</comment>
<accession>A0A5B0LHX0</accession>
<proteinExistence type="predicted"/>
<dbReference type="Proteomes" id="UP000325313">
    <property type="component" value="Unassembled WGS sequence"/>
</dbReference>
<gene>
    <name evidence="2" type="ORF">PGT21_008111</name>
    <name evidence="1" type="ORF">PGTUg99_008081</name>
</gene>
<evidence type="ECO:0000313" key="1">
    <source>
        <dbReference type="EMBL" id="KAA1063941.1"/>
    </source>
</evidence>
<dbReference type="AlphaFoldDB" id="A0A5B0LHX0"/>
<organism evidence="1 4">
    <name type="scientific">Puccinia graminis f. sp. tritici</name>
    <dbReference type="NCBI Taxonomy" id="56615"/>
    <lineage>
        <taxon>Eukaryota</taxon>
        <taxon>Fungi</taxon>
        <taxon>Dikarya</taxon>
        <taxon>Basidiomycota</taxon>
        <taxon>Pucciniomycotina</taxon>
        <taxon>Pucciniomycetes</taxon>
        <taxon>Pucciniales</taxon>
        <taxon>Pucciniaceae</taxon>
        <taxon>Puccinia</taxon>
    </lineage>
</organism>
<dbReference type="EMBL" id="VSWC01000196">
    <property type="protein sequence ID" value="KAA1065705.1"/>
    <property type="molecule type" value="Genomic_DNA"/>
</dbReference>
<dbReference type="Proteomes" id="UP000324748">
    <property type="component" value="Unassembled WGS sequence"/>
</dbReference>
<evidence type="ECO:0000313" key="2">
    <source>
        <dbReference type="EMBL" id="KAA1065705.1"/>
    </source>
</evidence>
<name>A0A5B0LHX0_PUCGR</name>
<evidence type="ECO:0000313" key="4">
    <source>
        <dbReference type="Proteomes" id="UP000325313"/>
    </source>
</evidence>
<keyword evidence="3" id="KW-1185">Reference proteome</keyword>
<dbReference type="EMBL" id="VDEP01000518">
    <property type="protein sequence ID" value="KAA1063941.1"/>
    <property type="molecule type" value="Genomic_DNA"/>
</dbReference>
<reference evidence="3 4" key="1">
    <citation type="submission" date="2019-05" db="EMBL/GenBank/DDBJ databases">
        <title>Emergence of the Ug99 lineage of the wheat stem rust pathogen through somatic hybridization.</title>
        <authorList>
            <person name="Li F."/>
            <person name="Upadhyaya N.M."/>
            <person name="Sperschneider J."/>
            <person name="Matny O."/>
            <person name="Nguyen-Phuc H."/>
            <person name="Mago R."/>
            <person name="Raley C."/>
            <person name="Miller M.E."/>
            <person name="Silverstein K.A.T."/>
            <person name="Henningsen E."/>
            <person name="Hirsch C.D."/>
            <person name="Visser B."/>
            <person name="Pretorius Z.A."/>
            <person name="Steffenson B.J."/>
            <person name="Schwessinger B."/>
            <person name="Dodds P.N."/>
            <person name="Figueroa M."/>
        </authorList>
    </citation>
    <scope>NUCLEOTIDE SEQUENCE [LARGE SCALE GENOMIC DNA]</scope>
    <source>
        <strain evidence="2">21-0</strain>
        <strain evidence="1 4">Ug99</strain>
    </source>
</reference>
<sequence>MNCLGSSDTESSWNRLGWNAFLGFGWLSSLMAPPPADPAEGAVMLRFGDEGAFADWATGGGLPSSLLKRSESSDLWRTRLDPWLACSATSSASPFICGTAKLAGSLVESVLNASGVEVGAEDECPTRTETTTTRINAESVLPALYILFRCRCRCRERFGLFFSFFLLLREACLLVLESVGSSDLQRQSVDDGFVCWRTGGVQVEIGGEGVGLGKLIYPPPSFVCSSSPGWQLVEDDPDRMDSACHW</sequence>
<evidence type="ECO:0000313" key="3">
    <source>
        <dbReference type="Proteomes" id="UP000324748"/>
    </source>
</evidence>
<protein>
    <submittedName>
        <fullName evidence="1">Uncharacterized protein</fullName>
    </submittedName>
</protein>